<reference evidence="1 2" key="1">
    <citation type="journal article" date="2022" name="G3 (Bethesda)">
        <title>Whole-genome sequence and methylome profiling of the almond [Prunus dulcis (Mill.) D.A. Webb] cultivar 'Nonpareil'.</title>
        <authorList>
            <person name="D'Amico-Willman K.M."/>
            <person name="Ouma W.Z."/>
            <person name="Meulia T."/>
            <person name="Sideli G.M."/>
            <person name="Gradziel T.M."/>
            <person name="Fresnedo-Ramirez J."/>
        </authorList>
    </citation>
    <scope>NUCLEOTIDE SEQUENCE [LARGE SCALE GENOMIC DNA]</scope>
    <source>
        <strain evidence="1">Clone GOH B32 T37-40</strain>
    </source>
</reference>
<keyword evidence="2" id="KW-1185">Reference proteome</keyword>
<evidence type="ECO:0000313" key="1">
    <source>
        <dbReference type="EMBL" id="KAI5327169.1"/>
    </source>
</evidence>
<organism evidence="1 2">
    <name type="scientific">Prunus dulcis</name>
    <name type="common">Almond</name>
    <name type="synonym">Amygdalus dulcis</name>
    <dbReference type="NCBI Taxonomy" id="3755"/>
    <lineage>
        <taxon>Eukaryota</taxon>
        <taxon>Viridiplantae</taxon>
        <taxon>Streptophyta</taxon>
        <taxon>Embryophyta</taxon>
        <taxon>Tracheophyta</taxon>
        <taxon>Spermatophyta</taxon>
        <taxon>Magnoliopsida</taxon>
        <taxon>eudicotyledons</taxon>
        <taxon>Gunneridae</taxon>
        <taxon>Pentapetalae</taxon>
        <taxon>rosids</taxon>
        <taxon>fabids</taxon>
        <taxon>Rosales</taxon>
        <taxon>Rosaceae</taxon>
        <taxon>Amygdaloideae</taxon>
        <taxon>Amygdaleae</taxon>
        <taxon>Prunus</taxon>
    </lineage>
</organism>
<dbReference type="Pfam" id="PF03096">
    <property type="entry name" value="Ndr"/>
    <property type="match status" value="1"/>
</dbReference>
<dbReference type="EMBL" id="JAJFAZ020000005">
    <property type="protein sequence ID" value="KAI5327169.1"/>
    <property type="molecule type" value="Genomic_DNA"/>
</dbReference>
<dbReference type="InterPro" id="IPR004142">
    <property type="entry name" value="NDRG"/>
</dbReference>
<protein>
    <submittedName>
        <fullName evidence="1">Uncharacterized protein</fullName>
    </submittedName>
</protein>
<name>A0AAD4VMS0_PRUDU</name>
<dbReference type="Proteomes" id="UP001054821">
    <property type="component" value="Chromosome 5"/>
</dbReference>
<evidence type="ECO:0000313" key="2">
    <source>
        <dbReference type="Proteomes" id="UP001054821"/>
    </source>
</evidence>
<accession>A0AAD4VMS0</accession>
<gene>
    <name evidence="1" type="ORF">L3X38_026565</name>
</gene>
<comment type="caution">
    <text evidence="1">The sequence shown here is derived from an EMBL/GenBank/DDBJ whole genome shotgun (WGS) entry which is preliminary data.</text>
</comment>
<sequence length="70" mass="7622">MGDSSDSVSVDMEGVSLGGKEHLVKTCLGYVSVAVLGDQDKPALVTYPDLALNHIDPWKKISWIRHCQLP</sequence>
<proteinExistence type="predicted"/>
<dbReference type="AlphaFoldDB" id="A0AAD4VMS0"/>